<evidence type="ECO:0000313" key="4">
    <source>
        <dbReference type="Proteomes" id="UP000003111"/>
    </source>
</evidence>
<dbReference type="GO" id="GO:0006508">
    <property type="term" value="P:proteolysis"/>
    <property type="evidence" value="ECO:0007669"/>
    <property type="project" value="UniProtKB-KW"/>
</dbReference>
<dbReference type="Proteomes" id="UP000003111">
    <property type="component" value="Unassembled WGS sequence"/>
</dbReference>
<dbReference type="AlphaFoldDB" id="E2SEB7"/>
<dbReference type="InterPro" id="IPR014721">
    <property type="entry name" value="Ribsml_uS5_D2-typ_fold_subgr"/>
</dbReference>
<dbReference type="GO" id="GO:0004252">
    <property type="term" value="F:serine-type endopeptidase activity"/>
    <property type="evidence" value="ECO:0007669"/>
    <property type="project" value="InterPro"/>
</dbReference>
<evidence type="ECO:0000259" key="1">
    <source>
        <dbReference type="Pfam" id="PF05362"/>
    </source>
</evidence>
<dbReference type="InterPro" id="IPR020568">
    <property type="entry name" value="Ribosomal_Su5_D2-typ_SF"/>
</dbReference>
<dbReference type="HOGENOM" id="CLU_042037_1_0_11"/>
<keyword evidence="4" id="KW-1185">Reference proteome</keyword>
<name>E2SEB7_9ACTN</name>
<organism evidence="3 4">
    <name type="scientific">Aeromicrobium marinum DSM 15272</name>
    <dbReference type="NCBI Taxonomy" id="585531"/>
    <lineage>
        <taxon>Bacteria</taxon>
        <taxon>Bacillati</taxon>
        <taxon>Actinomycetota</taxon>
        <taxon>Actinomycetes</taxon>
        <taxon>Propionibacteriales</taxon>
        <taxon>Nocardioidaceae</taxon>
        <taxon>Aeromicrobium</taxon>
    </lineage>
</organism>
<dbReference type="SUPFAM" id="SSF54211">
    <property type="entry name" value="Ribosomal protein S5 domain 2-like"/>
    <property type="match status" value="1"/>
</dbReference>
<keyword evidence="3" id="KW-0378">Hydrolase</keyword>
<dbReference type="PANTHER" id="PTHR10046">
    <property type="entry name" value="ATP DEPENDENT LON PROTEASE FAMILY MEMBER"/>
    <property type="match status" value="1"/>
</dbReference>
<feature type="domain" description="Lon proteolytic" evidence="1">
    <location>
        <begin position="238"/>
        <end position="324"/>
    </location>
</feature>
<gene>
    <name evidence="3" type="ORF">HMPREF0063_12053</name>
</gene>
<reference evidence="3" key="1">
    <citation type="submission" date="2010-08" db="EMBL/GenBank/DDBJ databases">
        <authorList>
            <person name="Muzny D."/>
            <person name="Qin X."/>
            <person name="Buhay C."/>
            <person name="Dugan-Rocha S."/>
            <person name="Ding Y."/>
            <person name="Chen G."/>
            <person name="Hawes A."/>
            <person name="Holder M."/>
            <person name="Jhangiani S."/>
            <person name="Johnson A."/>
            <person name="Khan Z."/>
            <person name="Li Z."/>
            <person name="Liu W."/>
            <person name="Liu X."/>
            <person name="Perez L."/>
            <person name="Shen H."/>
            <person name="Wang Q."/>
            <person name="Watt J."/>
            <person name="Xi L."/>
            <person name="Xin Y."/>
            <person name="Zhou J."/>
            <person name="Deng J."/>
            <person name="Jiang H."/>
            <person name="Liu Y."/>
            <person name="Qu J."/>
            <person name="Song X.-Z."/>
            <person name="Zhang L."/>
            <person name="Villasana D."/>
            <person name="Johnson A."/>
            <person name="Liu J."/>
            <person name="Liyanage D."/>
            <person name="Lorensuhewa L."/>
            <person name="Robinson T."/>
            <person name="Song A."/>
            <person name="Song B.-B."/>
            <person name="Dinh H."/>
            <person name="Thornton R."/>
            <person name="Coyle M."/>
            <person name="Francisco L."/>
            <person name="Jackson L."/>
            <person name="Javaid M."/>
            <person name="Korchina V."/>
            <person name="Kovar C."/>
            <person name="Mata R."/>
            <person name="Mathew T."/>
            <person name="Ngo R."/>
            <person name="Nguyen L."/>
            <person name="Nguyen N."/>
            <person name="Okwuonu G."/>
            <person name="Ongeri F."/>
            <person name="Pham C."/>
            <person name="Simmons D."/>
            <person name="Wilczek-Boney K."/>
            <person name="Hale W."/>
            <person name="Jakkamsetti A."/>
            <person name="Pham P."/>
            <person name="Ruth R."/>
            <person name="San Lucas F."/>
            <person name="Warren J."/>
            <person name="Zhang J."/>
            <person name="Zhao Z."/>
            <person name="Zhou C."/>
            <person name="Zhu D."/>
            <person name="Lee S."/>
            <person name="Bess C."/>
            <person name="Blankenburg K."/>
            <person name="Forbes L."/>
            <person name="Fu Q."/>
            <person name="Gubbala S."/>
            <person name="Hirani K."/>
            <person name="Jayaseelan J.C."/>
            <person name="Lara F."/>
            <person name="Munidasa M."/>
            <person name="Palculict T."/>
            <person name="Patil S."/>
            <person name="Pu L.-L."/>
            <person name="Saada N."/>
            <person name="Tang L."/>
            <person name="Weissenberger G."/>
            <person name="Zhu Y."/>
            <person name="Hemphill L."/>
            <person name="Shang Y."/>
            <person name="Youmans B."/>
            <person name="Ayvaz T."/>
            <person name="Ross M."/>
            <person name="Santibanez J."/>
            <person name="Aqrawi P."/>
            <person name="Gross S."/>
            <person name="Joshi V."/>
            <person name="Fowler G."/>
            <person name="Nazareth L."/>
            <person name="Reid J."/>
            <person name="Worley K."/>
            <person name="Petrosino J."/>
            <person name="Highlander S."/>
            <person name="Gibbs R."/>
        </authorList>
    </citation>
    <scope>NUCLEOTIDE SEQUENCE [LARGE SCALE GENOMIC DNA]</scope>
    <source>
        <strain evidence="3">DSM 15272</strain>
    </source>
</reference>
<feature type="domain" description="PDZ" evidence="2">
    <location>
        <begin position="136"/>
        <end position="200"/>
    </location>
</feature>
<dbReference type="Pfam" id="PF13180">
    <property type="entry name" value="PDZ_2"/>
    <property type="match status" value="1"/>
</dbReference>
<dbReference type="GO" id="GO:0030163">
    <property type="term" value="P:protein catabolic process"/>
    <property type="evidence" value="ECO:0007669"/>
    <property type="project" value="InterPro"/>
</dbReference>
<evidence type="ECO:0000259" key="2">
    <source>
        <dbReference type="Pfam" id="PF13180"/>
    </source>
</evidence>
<dbReference type="SUPFAM" id="SSF50156">
    <property type="entry name" value="PDZ domain-like"/>
    <property type="match status" value="1"/>
</dbReference>
<comment type="caution">
    <text evidence="3">The sequence shown here is derived from an EMBL/GenBank/DDBJ whole genome shotgun (WGS) entry which is preliminary data.</text>
</comment>
<dbReference type="Pfam" id="PF05362">
    <property type="entry name" value="Lon_C"/>
    <property type="match status" value="1"/>
</dbReference>
<dbReference type="InterPro" id="IPR036034">
    <property type="entry name" value="PDZ_sf"/>
</dbReference>
<keyword evidence="3" id="KW-0645">Protease</keyword>
<evidence type="ECO:0000313" key="3">
    <source>
        <dbReference type="EMBL" id="EFQ82844.1"/>
    </source>
</evidence>
<dbReference type="eggNOG" id="COG3480">
    <property type="taxonomic scope" value="Bacteria"/>
</dbReference>
<dbReference type="EMBL" id="ACLF03000006">
    <property type="protein sequence ID" value="EFQ82844.1"/>
    <property type="molecule type" value="Genomic_DNA"/>
</dbReference>
<dbReference type="InterPro" id="IPR008269">
    <property type="entry name" value="Lon_proteolytic"/>
</dbReference>
<dbReference type="GO" id="GO:0005524">
    <property type="term" value="F:ATP binding"/>
    <property type="evidence" value="ECO:0007669"/>
    <property type="project" value="InterPro"/>
</dbReference>
<dbReference type="InterPro" id="IPR001478">
    <property type="entry name" value="PDZ"/>
</dbReference>
<protein>
    <submittedName>
        <fullName evidence="3">Lon protease (S16) C-terminal proteolytic domain protein</fullName>
    </submittedName>
</protein>
<accession>E2SEB7</accession>
<dbReference type="GO" id="GO:0004176">
    <property type="term" value="F:ATP-dependent peptidase activity"/>
    <property type="evidence" value="ECO:0007669"/>
    <property type="project" value="InterPro"/>
</dbReference>
<proteinExistence type="predicted"/>
<dbReference type="Gene3D" id="3.30.230.10">
    <property type="match status" value="1"/>
</dbReference>
<dbReference type="Gene3D" id="2.30.42.10">
    <property type="match status" value="1"/>
</dbReference>
<dbReference type="STRING" id="585531.HMPREF0063_12053"/>
<sequence>MTLVAASLSVIVLTCVAWMVPVPYVKMSPGPVFDTLGDFNGEQMLVIGSDVETFPTSGTLDFTTVAVTSVSGEVSLVEAIRAYFDDDVAVVPRSLVYPEGFTAEQSQEQGAAQLTSSKDSSRVAALRAAGYEVPEVPVIGTVVDDGASEGILEPSDEVLGVGGVPVDSPDEVVAAVARTSPGDTISLRIRREGVESDVQIVTQPDAEDPDLPRIGVTLGSAFEFPVDIVNQVGDSIGGPSAGTMFALAIYDMLTPGELTGGARVAGTGEITPDGEVRPIGGIRQKMAGAGADDVDVFLVPDANCDEADRGTDYGMTLVRVTTLDDAIESLEALAEDPDAEVPSCS</sequence>
<dbReference type="InterPro" id="IPR027065">
    <property type="entry name" value="Lon_Prtase"/>
</dbReference>